<dbReference type="Gene3D" id="6.10.140.1310">
    <property type="match status" value="1"/>
</dbReference>
<name>A0A646QW89_9CAUD</name>
<dbReference type="Pfam" id="PF16778">
    <property type="entry name" value="Phage_tail_APC"/>
    <property type="match status" value="1"/>
</dbReference>
<gene>
    <name evidence="2" type="ORF">CRP4_gp51</name>
</gene>
<dbReference type="EMBL" id="MK613346">
    <property type="protein sequence ID" value="QBQ72660.1"/>
    <property type="molecule type" value="Genomic_DNA"/>
</dbReference>
<dbReference type="Proteomes" id="UP000424671">
    <property type="component" value="Segment"/>
</dbReference>
<evidence type="ECO:0000259" key="1">
    <source>
        <dbReference type="Pfam" id="PF16778"/>
    </source>
</evidence>
<feature type="domain" description="Phage tail assembly chaperone-like" evidence="1">
    <location>
        <begin position="111"/>
        <end position="170"/>
    </location>
</feature>
<evidence type="ECO:0000313" key="3">
    <source>
        <dbReference type="Proteomes" id="UP000424671"/>
    </source>
</evidence>
<evidence type="ECO:0000313" key="2">
    <source>
        <dbReference type="EMBL" id="QBQ72660.1"/>
    </source>
</evidence>
<dbReference type="InterPro" id="IPR031893">
    <property type="entry name" value="Phage_tail_APC"/>
</dbReference>
<sequence>MAEYRHTETGEVKTQGQWRSHYSNVSLPRTWKQATLDGLNLEAVLEAPKPTTGQYETAARNGVTQDANNNWVTAWEVRDMFTSYTDEEGVFHSKLEQEQAYQAGLDAKVAESNRTKRDGLLDDSDWTQMNDSPLTNEVKTAWATYRQELRGITDLDAWPNLADDDWPVQP</sequence>
<proteinExistence type="predicted"/>
<protein>
    <recommendedName>
        <fullName evidence="1">Phage tail assembly chaperone-like domain-containing protein</fullName>
    </recommendedName>
</protein>
<organism evidence="2 3">
    <name type="scientific">Roseobacter phage CRP-4</name>
    <dbReference type="NCBI Taxonomy" id="2559283"/>
    <lineage>
        <taxon>Viruses</taxon>
        <taxon>Duplodnaviria</taxon>
        <taxon>Heunggongvirae</taxon>
        <taxon>Uroviricota</taxon>
        <taxon>Caudoviricetes</taxon>
        <taxon>Zobellviridae</taxon>
        <taxon>Cobavirinae</taxon>
        <taxon>Veravirus</taxon>
    </lineage>
</organism>
<accession>A0A646QW89</accession>
<reference evidence="2 3" key="1">
    <citation type="journal article" date="2019" name="mSystems">
        <title>Diverse, abundant and novel viruses infecting the marine abundant Roseobacter RCA lineage.</title>
        <authorList>
            <person name="Zhang Z.F."/>
            <person name="Chen F."/>
            <person name="Chu X."/>
            <person name="Zhang H."/>
            <person name="Luo H.W."/>
            <person name="Zhai Z.Q."/>
            <person name="Yang M.Y."/>
            <person name="Zhao Y.L."/>
        </authorList>
    </citation>
    <scope>NUCLEOTIDE SEQUENCE [LARGE SCALE GENOMIC DNA]</scope>
</reference>